<dbReference type="RefSeq" id="WP_272179246.1">
    <property type="nucleotide sequence ID" value="NZ_JAQOSK010000036.1"/>
</dbReference>
<sequence length="98" mass="10628">MVVTLVVQGFSLSPVVRRSGITLEPAHIEGEEAEARSRLARAGMARLKQLAELEAVPDIVLGRIRRGLTPVSTTHASVSPPVTTMSWQALVRGRMYGH</sequence>
<name>A0ABT5GAE3_9ACTN</name>
<evidence type="ECO:0000313" key="2">
    <source>
        <dbReference type="Proteomes" id="UP001221328"/>
    </source>
</evidence>
<gene>
    <name evidence="1" type="ORF">PO587_44105</name>
</gene>
<reference evidence="1 2" key="1">
    <citation type="journal article" date="2015" name="Int. J. Syst. Evol. Microbiol.">
        <title>Streptomyces gilvifuscus sp. nov., an actinomycete that produces antibacterial compounds isolated from soil.</title>
        <authorList>
            <person name="Nguyen T.M."/>
            <person name="Kim J."/>
        </authorList>
    </citation>
    <scope>NUCLEOTIDE SEQUENCE [LARGE SCALE GENOMIC DNA]</scope>
    <source>
        <strain evidence="1 2">T113</strain>
    </source>
</reference>
<proteinExistence type="predicted"/>
<organism evidence="1 2">
    <name type="scientific">Streptomyces gilvifuscus</name>
    <dbReference type="NCBI Taxonomy" id="1550617"/>
    <lineage>
        <taxon>Bacteria</taxon>
        <taxon>Bacillati</taxon>
        <taxon>Actinomycetota</taxon>
        <taxon>Actinomycetes</taxon>
        <taxon>Kitasatosporales</taxon>
        <taxon>Streptomycetaceae</taxon>
        <taxon>Streptomyces</taxon>
    </lineage>
</organism>
<comment type="caution">
    <text evidence="1">The sequence shown here is derived from an EMBL/GenBank/DDBJ whole genome shotgun (WGS) entry which is preliminary data.</text>
</comment>
<dbReference type="Proteomes" id="UP001221328">
    <property type="component" value="Unassembled WGS sequence"/>
</dbReference>
<protein>
    <submittedName>
        <fullName evidence="1">Uncharacterized protein</fullName>
    </submittedName>
</protein>
<evidence type="ECO:0000313" key="1">
    <source>
        <dbReference type="EMBL" id="MDC2961427.1"/>
    </source>
</evidence>
<accession>A0ABT5GAE3</accession>
<keyword evidence="2" id="KW-1185">Reference proteome</keyword>
<dbReference type="EMBL" id="JAQOSK010000036">
    <property type="protein sequence ID" value="MDC2961427.1"/>
    <property type="molecule type" value="Genomic_DNA"/>
</dbReference>